<dbReference type="Gene3D" id="3.10.350.10">
    <property type="entry name" value="LysM domain"/>
    <property type="match status" value="2"/>
</dbReference>
<dbReference type="EMBL" id="PDLN01000002">
    <property type="protein sequence ID" value="RDW91796.1"/>
    <property type="molecule type" value="Genomic_DNA"/>
</dbReference>
<evidence type="ECO:0000256" key="3">
    <source>
        <dbReference type="ARBA" id="ARBA00023026"/>
    </source>
</evidence>
<name>A0A3D8SZR8_9HELO</name>
<feature type="domain" description="LysM" evidence="5">
    <location>
        <begin position="1"/>
        <end position="44"/>
    </location>
</feature>
<comment type="caution">
    <text evidence="6">The sequence shown here is derived from an EMBL/GenBank/DDBJ whole genome shotgun (WGS) entry which is preliminary data.</text>
</comment>
<dbReference type="AlphaFoldDB" id="A0A3D8SZR8"/>
<evidence type="ECO:0000256" key="2">
    <source>
        <dbReference type="ARBA" id="ARBA00022729"/>
    </source>
</evidence>
<keyword evidence="2" id="KW-0732">Signal</keyword>
<keyword evidence="7" id="KW-1185">Reference proteome</keyword>
<gene>
    <name evidence="6" type="ORF">BP5796_01190</name>
</gene>
<reference evidence="6 7" key="1">
    <citation type="journal article" date="2018" name="IMA Fungus">
        <title>IMA Genome-F 9: Draft genome sequence of Annulohypoxylon stygium, Aspergillus mulundensis, Berkeleyomyces basicola (syn. Thielaviopsis basicola), Ceratocystis smalleyi, two Cercospora beticola strains, Coleophoma cylindrospora, Fusarium fracticaudum, Phialophora cf. hyalina, and Morchella septimelata.</title>
        <authorList>
            <person name="Wingfield B.D."/>
            <person name="Bills G.F."/>
            <person name="Dong Y."/>
            <person name="Huang W."/>
            <person name="Nel W.J."/>
            <person name="Swalarsk-Parry B.S."/>
            <person name="Vaghefi N."/>
            <person name="Wilken P.M."/>
            <person name="An Z."/>
            <person name="de Beer Z.W."/>
            <person name="De Vos L."/>
            <person name="Chen L."/>
            <person name="Duong T.A."/>
            <person name="Gao Y."/>
            <person name="Hammerbacher A."/>
            <person name="Kikkert J.R."/>
            <person name="Li Y."/>
            <person name="Li H."/>
            <person name="Li K."/>
            <person name="Li Q."/>
            <person name="Liu X."/>
            <person name="Ma X."/>
            <person name="Naidoo K."/>
            <person name="Pethybridge S.J."/>
            <person name="Sun J."/>
            <person name="Steenkamp E.T."/>
            <person name="van der Nest M.A."/>
            <person name="van Wyk S."/>
            <person name="Wingfield M.J."/>
            <person name="Xiong C."/>
            <person name="Yue Q."/>
            <person name="Zhang X."/>
        </authorList>
    </citation>
    <scope>NUCLEOTIDE SEQUENCE [LARGE SCALE GENOMIC DNA]</scope>
    <source>
        <strain evidence="6 7">BP5796</strain>
    </source>
</reference>
<dbReference type="Proteomes" id="UP000256328">
    <property type="component" value="Unassembled WGS sequence"/>
</dbReference>
<evidence type="ECO:0000256" key="4">
    <source>
        <dbReference type="SAM" id="MobiDB-lite"/>
    </source>
</evidence>
<keyword evidence="3" id="KW-0843">Virulence</keyword>
<dbReference type="PROSITE" id="PS51782">
    <property type="entry name" value="LYSM"/>
    <property type="match status" value="1"/>
</dbReference>
<evidence type="ECO:0000259" key="5">
    <source>
        <dbReference type="PROSITE" id="PS51782"/>
    </source>
</evidence>
<dbReference type="GO" id="GO:0008061">
    <property type="term" value="F:chitin binding"/>
    <property type="evidence" value="ECO:0007669"/>
    <property type="project" value="UniProtKB-KW"/>
</dbReference>
<dbReference type="PANTHER" id="PTHR34997">
    <property type="entry name" value="AM15"/>
    <property type="match status" value="1"/>
</dbReference>
<dbReference type="OrthoDB" id="5985073at2759"/>
<dbReference type="InterPro" id="IPR018392">
    <property type="entry name" value="LysM"/>
</dbReference>
<dbReference type="PANTHER" id="PTHR34997:SF2">
    <property type="entry name" value="LYSM DOMAIN-CONTAINING PROTEIN-RELATED"/>
    <property type="match status" value="1"/>
</dbReference>
<organism evidence="6 7">
    <name type="scientific">Coleophoma crateriformis</name>
    <dbReference type="NCBI Taxonomy" id="565419"/>
    <lineage>
        <taxon>Eukaryota</taxon>
        <taxon>Fungi</taxon>
        <taxon>Dikarya</taxon>
        <taxon>Ascomycota</taxon>
        <taxon>Pezizomycotina</taxon>
        <taxon>Leotiomycetes</taxon>
        <taxon>Helotiales</taxon>
        <taxon>Dermateaceae</taxon>
        <taxon>Coleophoma</taxon>
    </lineage>
</organism>
<dbReference type="SUPFAM" id="SSF54106">
    <property type="entry name" value="LysM domain"/>
    <property type="match status" value="1"/>
</dbReference>
<feature type="compositionally biased region" description="Low complexity" evidence="4">
    <location>
        <begin position="429"/>
        <end position="443"/>
    </location>
</feature>
<evidence type="ECO:0000313" key="6">
    <source>
        <dbReference type="EMBL" id="RDW91796.1"/>
    </source>
</evidence>
<sequence>MATSTDTCPSIASAYGITLAQFYAWNPAVGLSCGNLWSNEYYCVATSSSSGSGSSITTPMPHPANMESGCTIETAYDISASDFDTWNPDVGTNCAFGVWLNYYYCVSNSTTASGGSTATSTSTPLVTFSSTSHHITILPQPTYTTIQSSQTIPIITVESGPPSSSQTSGCLSGSIASGCGSLDYGLFGCAGGCGLFGCDGGCGLIFCGGGCNIIACGPGCGDGACVIEGGGGGSVDDTGLVPDTSGNGENDDCTSLATASACTEYVSSYSTSGTASWSTTTTTQCGVTELHIHELCRGGISAPCLDLWQLSSQESVWDATHWSAISTTSTTAATPSCNIEEDPDQGIANFCSCSGYAFTLRILSGTVPCAYTALPTVTTSASTTPTSAYTFTDPYSDVIVCETSSLSVIAGISVTLCEGTRTTIVSGDPPVTTTSTSATPTSTGTGGEWETREYIGNACCADDSSLHYRAYIGYDTNCHNFDGSIEVTEDNIVNYRLLDFCNMEYEYGYECANGYIDNQSVMPAGTDNICTAWTGEDYTGDSYTLSAAGCQVTNLKSYQCYTD</sequence>
<dbReference type="CDD" id="cd00118">
    <property type="entry name" value="LysM"/>
    <property type="match status" value="1"/>
</dbReference>
<dbReference type="InterPro" id="IPR036779">
    <property type="entry name" value="LysM_dom_sf"/>
</dbReference>
<proteinExistence type="predicted"/>
<feature type="region of interest" description="Disordered" evidence="4">
    <location>
        <begin position="428"/>
        <end position="447"/>
    </location>
</feature>
<accession>A0A3D8SZR8</accession>
<protein>
    <recommendedName>
        <fullName evidence="5">LysM domain-containing protein</fullName>
    </recommendedName>
</protein>
<dbReference type="InterPro" id="IPR052210">
    <property type="entry name" value="LysM1-like"/>
</dbReference>
<evidence type="ECO:0000313" key="7">
    <source>
        <dbReference type="Proteomes" id="UP000256328"/>
    </source>
</evidence>
<evidence type="ECO:0000256" key="1">
    <source>
        <dbReference type="ARBA" id="ARBA00022669"/>
    </source>
</evidence>
<dbReference type="Pfam" id="PF01476">
    <property type="entry name" value="LysM"/>
    <property type="match status" value="1"/>
</dbReference>
<keyword evidence="1" id="KW-0147">Chitin-binding</keyword>